<dbReference type="Gene3D" id="3.60.15.10">
    <property type="entry name" value="Ribonuclease Z/Hydroxyacylglutathione hydrolase-like"/>
    <property type="match status" value="1"/>
</dbReference>
<dbReference type="SUPFAM" id="SSF56281">
    <property type="entry name" value="Metallo-hydrolase/oxidoreductase"/>
    <property type="match status" value="1"/>
</dbReference>
<evidence type="ECO:0000313" key="3">
    <source>
        <dbReference type="Proteomes" id="UP001057498"/>
    </source>
</evidence>
<dbReference type="InterPro" id="IPR036866">
    <property type="entry name" value="RibonucZ/Hydroxyglut_hydro"/>
</dbReference>
<evidence type="ECO:0000313" key="2">
    <source>
        <dbReference type="EMBL" id="BDI04291.1"/>
    </source>
</evidence>
<reference evidence="2" key="1">
    <citation type="submission" date="2022-04" db="EMBL/GenBank/DDBJ databases">
        <title>Whole genome sequence of Sphaerotilus sp. FB-5.</title>
        <authorList>
            <person name="Takeda M."/>
            <person name="Narihara S."/>
            <person name="Akimoto M."/>
            <person name="Akimoto R."/>
            <person name="Nishiyashiki S."/>
            <person name="Murakami T."/>
        </authorList>
    </citation>
    <scope>NUCLEOTIDE SEQUENCE</scope>
    <source>
        <strain evidence="2">FB-5</strain>
    </source>
</reference>
<sequence>MSAPFAPPGLTLLERGWLSSNNILLHDPADPAAPAVLVDSGHCTHAAQTVALVHHALAGRPLGRILNTHLHSDHCGGNAALQRAHRAPGSRGPVPISVPPGQADAVRRWDEQVLSYAPTGQRCERYELDGVLPPGVELEVTGQRWDVLAAPGHDPDAVMLFRSADGVLIAGDALWENGFGVVFPELDGIDAFDEVAQTLALIERLPVRWVIPGHGAPFGDIPAALARARTRLAGHQADPRKHARHAAKVLLKYHLMEEREQPWDEVLAWAASTPLLASCQARAGVAGPLLDFATQLLEDLVAAGALGRNGAENAILRDA</sequence>
<feature type="domain" description="Metallo-beta-lactamase" evidence="1">
    <location>
        <begin position="19"/>
        <end position="214"/>
    </location>
</feature>
<dbReference type="InterPro" id="IPR050662">
    <property type="entry name" value="Sec-metab_biosynth-thioest"/>
</dbReference>
<dbReference type="CDD" id="cd06262">
    <property type="entry name" value="metallo-hydrolase-like_MBL-fold"/>
    <property type="match status" value="1"/>
</dbReference>
<dbReference type="EMBL" id="AP025730">
    <property type="protein sequence ID" value="BDI04291.1"/>
    <property type="molecule type" value="Genomic_DNA"/>
</dbReference>
<proteinExistence type="predicted"/>
<evidence type="ECO:0000259" key="1">
    <source>
        <dbReference type="SMART" id="SM00849"/>
    </source>
</evidence>
<dbReference type="Proteomes" id="UP001057498">
    <property type="component" value="Chromosome"/>
</dbReference>
<dbReference type="PANTHER" id="PTHR23131">
    <property type="entry name" value="ENDORIBONUCLEASE LACTB2"/>
    <property type="match status" value="1"/>
</dbReference>
<organism evidence="2 3">
    <name type="scientific">Sphaerotilus microaerophilus</name>
    <dbReference type="NCBI Taxonomy" id="2914710"/>
    <lineage>
        <taxon>Bacteria</taxon>
        <taxon>Pseudomonadati</taxon>
        <taxon>Pseudomonadota</taxon>
        <taxon>Betaproteobacteria</taxon>
        <taxon>Burkholderiales</taxon>
        <taxon>Sphaerotilaceae</taxon>
        <taxon>Sphaerotilus</taxon>
    </lineage>
</organism>
<accession>A0ABM7YJ20</accession>
<dbReference type="RefSeq" id="WP_251972426.1">
    <property type="nucleotide sequence ID" value="NZ_AP025730.1"/>
</dbReference>
<keyword evidence="3" id="KW-1185">Reference proteome</keyword>
<dbReference type="Pfam" id="PF00753">
    <property type="entry name" value="Lactamase_B"/>
    <property type="match status" value="1"/>
</dbReference>
<dbReference type="SMART" id="SM00849">
    <property type="entry name" value="Lactamase_B"/>
    <property type="match status" value="1"/>
</dbReference>
<protein>
    <recommendedName>
        <fullName evidence="1">Metallo-beta-lactamase domain-containing protein</fullName>
    </recommendedName>
</protein>
<dbReference type="PANTHER" id="PTHR23131:SF0">
    <property type="entry name" value="ENDORIBONUCLEASE LACTB2"/>
    <property type="match status" value="1"/>
</dbReference>
<dbReference type="InterPro" id="IPR001279">
    <property type="entry name" value="Metallo-B-lactamas"/>
</dbReference>
<name>A0ABM7YJ20_9BURK</name>
<gene>
    <name evidence="2" type="ORF">CATMQ487_12610</name>
</gene>